<name>A0ABV4XAV3_9CYAN</name>
<organism evidence="2 3">
    <name type="scientific">Floridaenema aerugineum BLCC-F46</name>
    <dbReference type="NCBI Taxonomy" id="3153654"/>
    <lineage>
        <taxon>Bacteria</taxon>
        <taxon>Bacillati</taxon>
        <taxon>Cyanobacteriota</taxon>
        <taxon>Cyanophyceae</taxon>
        <taxon>Oscillatoriophycideae</taxon>
        <taxon>Aerosakkonematales</taxon>
        <taxon>Aerosakkonemataceae</taxon>
        <taxon>Floridanema</taxon>
        <taxon>Floridanema aerugineum</taxon>
    </lineage>
</organism>
<dbReference type="EMBL" id="JBHFNQ010000182">
    <property type="protein sequence ID" value="MFB2879854.1"/>
    <property type="molecule type" value="Genomic_DNA"/>
</dbReference>
<gene>
    <name evidence="2" type="ORF">ACE1CC_23620</name>
</gene>
<comment type="caution">
    <text evidence="2">The sequence shown here is derived from an EMBL/GenBank/DDBJ whole genome shotgun (WGS) entry which is preliminary data.</text>
</comment>
<keyword evidence="1" id="KW-0812">Transmembrane</keyword>
<evidence type="ECO:0000256" key="1">
    <source>
        <dbReference type="SAM" id="Phobius"/>
    </source>
</evidence>
<keyword evidence="1" id="KW-0472">Membrane</keyword>
<protein>
    <submittedName>
        <fullName evidence="2">DUF6753 family protein</fullName>
    </submittedName>
</protein>
<evidence type="ECO:0000313" key="2">
    <source>
        <dbReference type="EMBL" id="MFB2879854.1"/>
    </source>
</evidence>
<dbReference type="Proteomes" id="UP001576774">
    <property type="component" value="Unassembled WGS sequence"/>
</dbReference>
<reference evidence="2 3" key="1">
    <citation type="submission" date="2024-09" db="EMBL/GenBank/DDBJ databases">
        <title>Floridaenema gen nov. (Aerosakkonemataceae, Aerosakkonematales ord. nov., Cyanobacteria) from benthic tropical and subtropical fresh waters, with the description of four new species.</title>
        <authorList>
            <person name="Moretto J.A."/>
            <person name="Berthold D.E."/>
            <person name="Lefler F.W."/>
            <person name="Huang I.-S."/>
            <person name="Laughinghouse H. IV."/>
        </authorList>
    </citation>
    <scope>NUCLEOTIDE SEQUENCE [LARGE SCALE GENOMIC DNA]</scope>
    <source>
        <strain evidence="2 3">BLCC-F46</strain>
    </source>
</reference>
<keyword evidence="1" id="KW-1133">Transmembrane helix</keyword>
<proteinExistence type="predicted"/>
<dbReference type="InterPro" id="IPR046641">
    <property type="entry name" value="DUF6753"/>
</dbReference>
<feature type="transmembrane region" description="Helical" evidence="1">
    <location>
        <begin position="119"/>
        <end position="145"/>
    </location>
</feature>
<keyword evidence="3" id="KW-1185">Reference proteome</keyword>
<dbReference type="RefSeq" id="WP_413272888.1">
    <property type="nucleotide sequence ID" value="NZ_JBHFNQ010000182.1"/>
</dbReference>
<sequence>MVINFKEGVQARNENALLQLLADKDAEYQKRVLAVAVEYGLKTNDPLFLVMLATGQLQVILEDKPHELNGLFDRWTEAIHDQLETAKRTATKGQEIEIRKMVDRLIAYCSAKERSRLSLMLPAFGLFVAAMGLGFLGGMAVPIWLQGGYAPGQKITMDAAESLRWAQSPQGQLARNIVTWNSESLANLNCTKLAAQQSLVAKEKGKAAVSQYCLLRVKPVK</sequence>
<accession>A0ABV4XAV3</accession>
<evidence type="ECO:0000313" key="3">
    <source>
        <dbReference type="Proteomes" id="UP001576774"/>
    </source>
</evidence>
<dbReference type="Pfam" id="PF20538">
    <property type="entry name" value="DUF6753"/>
    <property type="match status" value="1"/>
</dbReference>